<protein>
    <recommendedName>
        <fullName evidence="2">SMODS and SLOG-associating 2TM effector domain-containing protein</fullName>
    </recommendedName>
</protein>
<evidence type="ECO:0000256" key="1">
    <source>
        <dbReference type="SAM" id="Phobius"/>
    </source>
</evidence>
<accession>A0AAN6UBW8</accession>
<feature type="non-terminal residue" evidence="3">
    <location>
        <position position="181"/>
    </location>
</feature>
<feature type="transmembrane region" description="Helical" evidence="1">
    <location>
        <begin position="70"/>
        <end position="89"/>
    </location>
</feature>
<keyword evidence="1" id="KW-0812">Transmembrane</keyword>
<comment type="caution">
    <text evidence="3">The sequence shown here is derived from an EMBL/GenBank/DDBJ whole genome shotgun (WGS) entry which is preliminary data.</text>
</comment>
<evidence type="ECO:0000313" key="4">
    <source>
        <dbReference type="Proteomes" id="UP001304895"/>
    </source>
</evidence>
<evidence type="ECO:0000313" key="3">
    <source>
        <dbReference type="EMBL" id="KAK4130187.1"/>
    </source>
</evidence>
<keyword evidence="1" id="KW-1133">Transmembrane helix</keyword>
<dbReference type="PANTHER" id="PTHR38793">
    <property type="entry name" value="SLATT_FUNGAL DOMAIN-CONTAINING PROTEIN-RELATED"/>
    <property type="match status" value="1"/>
</dbReference>
<dbReference type="PANTHER" id="PTHR38793:SF1">
    <property type="entry name" value="SMODS AND SLOG-ASSOCIATING 2TM EFFECTOR DOMAIN-CONTAINING PROTEIN"/>
    <property type="match status" value="1"/>
</dbReference>
<feature type="transmembrane region" description="Helical" evidence="1">
    <location>
        <begin position="95"/>
        <end position="114"/>
    </location>
</feature>
<proteinExistence type="predicted"/>
<evidence type="ECO:0000259" key="2">
    <source>
        <dbReference type="Pfam" id="PF18142"/>
    </source>
</evidence>
<feature type="domain" description="SMODS and SLOG-associating 2TM effector" evidence="2">
    <location>
        <begin position="51"/>
        <end position="169"/>
    </location>
</feature>
<keyword evidence="4" id="KW-1185">Reference proteome</keyword>
<gene>
    <name evidence="3" type="ORF">BT67DRAFT_341837</name>
</gene>
<reference evidence="3" key="1">
    <citation type="journal article" date="2023" name="Mol. Phylogenet. Evol.">
        <title>Genome-scale phylogeny and comparative genomics of the fungal order Sordariales.</title>
        <authorList>
            <person name="Hensen N."/>
            <person name="Bonometti L."/>
            <person name="Westerberg I."/>
            <person name="Brannstrom I.O."/>
            <person name="Guillou S."/>
            <person name="Cros-Aarteil S."/>
            <person name="Calhoun S."/>
            <person name="Haridas S."/>
            <person name="Kuo A."/>
            <person name="Mondo S."/>
            <person name="Pangilinan J."/>
            <person name="Riley R."/>
            <person name="LaButti K."/>
            <person name="Andreopoulos B."/>
            <person name="Lipzen A."/>
            <person name="Chen C."/>
            <person name="Yan M."/>
            <person name="Daum C."/>
            <person name="Ng V."/>
            <person name="Clum A."/>
            <person name="Steindorff A."/>
            <person name="Ohm R.A."/>
            <person name="Martin F."/>
            <person name="Silar P."/>
            <person name="Natvig D.O."/>
            <person name="Lalanne C."/>
            <person name="Gautier V."/>
            <person name="Ament-Velasquez S.L."/>
            <person name="Kruys A."/>
            <person name="Hutchinson M.I."/>
            <person name="Powell A.J."/>
            <person name="Barry K."/>
            <person name="Miller A.N."/>
            <person name="Grigoriev I.V."/>
            <person name="Debuchy R."/>
            <person name="Gladieux P."/>
            <person name="Hiltunen Thoren M."/>
            <person name="Johannesson H."/>
        </authorList>
    </citation>
    <scope>NUCLEOTIDE SEQUENCE</scope>
    <source>
        <strain evidence="3">CBS 123565</strain>
    </source>
</reference>
<dbReference type="Pfam" id="PF18142">
    <property type="entry name" value="SLATT_fungal"/>
    <property type="match status" value="1"/>
</dbReference>
<organism evidence="3 4">
    <name type="scientific">Trichocladium antarcticum</name>
    <dbReference type="NCBI Taxonomy" id="1450529"/>
    <lineage>
        <taxon>Eukaryota</taxon>
        <taxon>Fungi</taxon>
        <taxon>Dikarya</taxon>
        <taxon>Ascomycota</taxon>
        <taxon>Pezizomycotina</taxon>
        <taxon>Sordariomycetes</taxon>
        <taxon>Sordariomycetidae</taxon>
        <taxon>Sordariales</taxon>
        <taxon>Chaetomiaceae</taxon>
        <taxon>Trichocladium</taxon>
    </lineage>
</organism>
<dbReference type="EMBL" id="MU853441">
    <property type="protein sequence ID" value="KAK4130187.1"/>
    <property type="molecule type" value="Genomic_DNA"/>
</dbReference>
<name>A0AAN6UBW8_9PEZI</name>
<reference evidence="3" key="2">
    <citation type="submission" date="2023-05" db="EMBL/GenBank/DDBJ databases">
        <authorList>
            <consortium name="Lawrence Berkeley National Laboratory"/>
            <person name="Steindorff A."/>
            <person name="Hensen N."/>
            <person name="Bonometti L."/>
            <person name="Westerberg I."/>
            <person name="Brannstrom I.O."/>
            <person name="Guillou S."/>
            <person name="Cros-Aarteil S."/>
            <person name="Calhoun S."/>
            <person name="Haridas S."/>
            <person name="Kuo A."/>
            <person name="Mondo S."/>
            <person name="Pangilinan J."/>
            <person name="Riley R."/>
            <person name="Labutti K."/>
            <person name="Andreopoulos B."/>
            <person name="Lipzen A."/>
            <person name="Chen C."/>
            <person name="Yanf M."/>
            <person name="Daum C."/>
            <person name="Ng V."/>
            <person name="Clum A."/>
            <person name="Ohm R."/>
            <person name="Martin F."/>
            <person name="Silar P."/>
            <person name="Natvig D."/>
            <person name="Lalanne C."/>
            <person name="Gautier V."/>
            <person name="Ament-Velasquez S.L."/>
            <person name="Kruys A."/>
            <person name="Hutchinson M.I."/>
            <person name="Powell A.J."/>
            <person name="Barry K."/>
            <person name="Miller A.N."/>
            <person name="Grigoriev I.V."/>
            <person name="Debuchy R."/>
            <person name="Gladieux P."/>
            <person name="Thoren M.H."/>
            <person name="Johannesson H."/>
        </authorList>
    </citation>
    <scope>NUCLEOTIDE SEQUENCE</scope>
    <source>
        <strain evidence="3">CBS 123565</strain>
    </source>
</reference>
<feature type="non-terminal residue" evidence="3">
    <location>
        <position position="1"/>
    </location>
</feature>
<dbReference type="Proteomes" id="UP001304895">
    <property type="component" value="Unassembled WGS sequence"/>
</dbReference>
<dbReference type="InterPro" id="IPR041622">
    <property type="entry name" value="SLATT_fungi"/>
</dbReference>
<dbReference type="AlphaFoldDB" id="A0AAN6UBW8"/>
<dbReference type="NCBIfam" id="NF033635">
    <property type="entry name" value="SLATT_fungal"/>
    <property type="match status" value="1"/>
</dbReference>
<keyword evidence="1" id="KW-0472">Membrane</keyword>
<sequence length="181" mass="20047">SAQHRFLSPTEWARVAHGIGAIREGETHQVVHPTCWYWPAKGLPDGLYRDVVTARTKYLTLYQSTSTLRWVLLVLQITIGAILTALGSVHLSNKLTVTALAAANTIDAGLLALLHNSGMPDRYRLDKAEFVQVEDFLKKVLDTGIVEAHQTVDGIIHECYARFQNAKATVLANKPENYNPS</sequence>